<dbReference type="Pfam" id="PF02798">
    <property type="entry name" value="GST_N"/>
    <property type="match status" value="1"/>
</dbReference>
<dbReference type="InterPro" id="IPR036282">
    <property type="entry name" value="Glutathione-S-Trfase_C_sf"/>
</dbReference>
<dbReference type="SFLD" id="SFLDS00019">
    <property type="entry name" value="Glutathione_Transferase_(cytos"/>
    <property type="match status" value="1"/>
</dbReference>
<dbReference type="Proteomes" id="UP001295684">
    <property type="component" value="Unassembled WGS sequence"/>
</dbReference>
<evidence type="ECO:0000256" key="4">
    <source>
        <dbReference type="ARBA" id="ARBA00022679"/>
    </source>
</evidence>
<evidence type="ECO:0000256" key="5">
    <source>
        <dbReference type="ARBA" id="ARBA00047960"/>
    </source>
</evidence>
<name>A0AAD1XT94_EUPCR</name>
<feature type="domain" description="GST N-terminal" evidence="6">
    <location>
        <begin position="5"/>
        <end position="92"/>
    </location>
</feature>
<dbReference type="GO" id="GO:0004364">
    <property type="term" value="F:glutathione transferase activity"/>
    <property type="evidence" value="ECO:0007669"/>
    <property type="project" value="UniProtKB-EC"/>
</dbReference>
<dbReference type="InterPro" id="IPR004046">
    <property type="entry name" value="GST_C"/>
</dbReference>
<keyword evidence="9" id="KW-1185">Reference proteome</keyword>
<dbReference type="PANTHER" id="PTHR11571:SF222">
    <property type="entry name" value="GLUTATHIONE TRANSFERASE"/>
    <property type="match status" value="1"/>
</dbReference>
<dbReference type="GO" id="GO:0006749">
    <property type="term" value="P:glutathione metabolic process"/>
    <property type="evidence" value="ECO:0007669"/>
    <property type="project" value="TreeGrafter"/>
</dbReference>
<evidence type="ECO:0000313" key="9">
    <source>
        <dbReference type="Proteomes" id="UP001295684"/>
    </source>
</evidence>
<feature type="domain" description="GST C-terminal" evidence="7">
    <location>
        <begin position="96"/>
        <end position="214"/>
    </location>
</feature>
<evidence type="ECO:0000256" key="3">
    <source>
        <dbReference type="ARBA" id="ARBA00012452"/>
    </source>
</evidence>
<protein>
    <recommendedName>
        <fullName evidence="3">glutathione transferase</fullName>
        <ecNumber evidence="3">2.5.1.18</ecNumber>
    </recommendedName>
</protein>
<dbReference type="PANTHER" id="PTHR11571">
    <property type="entry name" value="GLUTATHIONE S-TRANSFERASE"/>
    <property type="match status" value="1"/>
</dbReference>
<dbReference type="Pfam" id="PF14497">
    <property type="entry name" value="GST_C_3"/>
    <property type="match status" value="1"/>
</dbReference>
<evidence type="ECO:0000313" key="8">
    <source>
        <dbReference type="EMBL" id="CAI2378913.1"/>
    </source>
</evidence>
<dbReference type="Gene3D" id="1.20.1050.10">
    <property type="match status" value="1"/>
</dbReference>
<dbReference type="GO" id="GO:0042802">
    <property type="term" value="F:identical protein binding"/>
    <property type="evidence" value="ECO:0007669"/>
    <property type="project" value="UniProtKB-ARBA"/>
</dbReference>
<dbReference type="AlphaFoldDB" id="A0AAD1XT94"/>
<evidence type="ECO:0000259" key="7">
    <source>
        <dbReference type="PROSITE" id="PS50405"/>
    </source>
</evidence>
<dbReference type="Gene3D" id="3.40.30.10">
    <property type="entry name" value="Glutaredoxin"/>
    <property type="match status" value="1"/>
</dbReference>
<comment type="caution">
    <text evidence="8">The sequence shown here is derived from an EMBL/GenBank/DDBJ whole genome shotgun (WGS) entry which is preliminary data.</text>
</comment>
<dbReference type="EMBL" id="CAMPGE010020695">
    <property type="protein sequence ID" value="CAI2378913.1"/>
    <property type="molecule type" value="Genomic_DNA"/>
</dbReference>
<evidence type="ECO:0000256" key="2">
    <source>
        <dbReference type="ARBA" id="ARBA00005861"/>
    </source>
</evidence>
<accession>A0AAD1XT94</accession>
<comment type="similarity">
    <text evidence="2">Belongs to the GST superfamily. Mu family.</text>
</comment>
<gene>
    <name evidence="8" type="ORF">ECRASSUSDP1_LOCUS20313</name>
</gene>
<dbReference type="InterPro" id="IPR036249">
    <property type="entry name" value="Thioredoxin-like_sf"/>
</dbReference>
<reference evidence="8" key="1">
    <citation type="submission" date="2023-07" db="EMBL/GenBank/DDBJ databases">
        <authorList>
            <consortium name="AG Swart"/>
            <person name="Singh M."/>
            <person name="Singh A."/>
            <person name="Seah K."/>
            <person name="Emmerich C."/>
        </authorList>
    </citation>
    <scope>NUCLEOTIDE SEQUENCE</scope>
    <source>
        <strain evidence="8">DP1</strain>
    </source>
</reference>
<keyword evidence="4" id="KW-0808">Transferase</keyword>
<dbReference type="InterPro" id="IPR050213">
    <property type="entry name" value="GST_superfamily"/>
</dbReference>
<dbReference type="InterPro" id="IPR040079">
    <property type="entry name" value="Glutathione_S-Trfase"/>
</dbReference>
<dbReference type="InterPro" id="IPR010987">
    <property type="entry name" value="Glutathione-S-Trfase_C-like"/>
</dbReference>
<dbReference type="SUPFAM" id="SSF47616">
    <property type="entry name" value="GST C-terminal domain-like"/>
    <property type="match status" value="1"/>
</dbReference>
<comment type="catalytic activity">
    <reaction evidence="5">
        <text>RX + glutathione = an S-substituted glutathione + a halide anion + H(+)</text>
        <dbReference type="Rhea" id="RHEA:16437"/>
        <dbReference type="ChEBI" id="CHEBI:15378"/>
        <dbReference type="ChEBI" id="CHEBI:16042"/>
        <dbReference type="ChEBI" id="CHEBI:17792"/>
        <dbReference type="ChEBI" id="CHEBI:57925"/>
        <dbReference type="ChEBI" id="CHEBI:90779"/>
        <dbReference type="EC" id="2.5.1.18"/>
    </reaction>
</comment>
<dbReference type="InterPro" id="IPR003081">
    <property type="entry name" value="GST_mu"/>
</dbReference>
<evidence type="ECO:0000256" key="1">
    <source>
        <dbReference type="ARBA" id="ARBA00003701"/>
    </source>
</evidence>
<dbReference type="PROSITE" id="PS50405">
    <property type="entry name" value="GST_CTER"/>
    <property type="match status" value="1"/>
</dbReference>
<dbReference type="InterPro" id="IPR004045">
    <property type="entry name" value="Glutathione_S-Trfase_N"/>
</dbReference>
<organism evidence="8 9">
    <name type="scientific">Euplotes crassus</name>
    <dbReference type="NCBI Taxonomy" id="5936"/>
    <lineage>
        <taxon>Eukaryota</taxon>
        <taxon>Sar</taxon>
        <taxon>Alveolata</taxon>
        <taxon>Ciliophora</taxon>
        <taxon>Intramacronucleata</taxon>
        <taxon>Spirotrichea</taxon>
        <taxon>Hypotrichia</taxon>
        <taxon>Euplotida</taxon>
        <taxon>Euplotidae</taxon>
        <taxon>Moneuplotes</taxon>
    </lineage>
</organism>
<dbReference type="PROSITE" id="PS50404">
    <property type="entry name" value="GST_NTER"/>
    <property type="match status" value="1"/>
</dbReference>
<comment type="function">
    <text evidence="1">Conjugation of reduced glutathione to a wide number of exogenous and endogenous hydrophobic electrophiles.</text>
</comment>
<proteinExistence type="inferred from homology"/>
<evidence type="ECO:0000259" key="6">
    <source>
        <dbReference type="PROSITE" id="PS50404"/>
    </source>
</evidence>
<sequence length="223" mass="25816">MESEGKITVAYWKIRGLFRHIQYVLEYCGADYDTKIYEAGGPPDYCRKVWFDNKFNLGLDFPNLPYLVDGDFKMTETVPIIFYIAEKYKPEILGETPQEKATIQMLMNIIHFEAKEPITWDFYLIEDRAKTLEGAIKAIEPIAKFLGDKDYFMGDKPMLPDLHIAELVHLVLAIDTEGEFAEKFPNIVALQKRVDNLPEIKAFLESDRCKDIPFHNLNAKQNP</sequence>
<dbReference type="SUPFAM" id="SSF52833">
    <property type="entry name" value="Thioredoxin-like"/>
    <property type="match status" value="1"/>
</dbReference>
<dbReference type="EC" id="2.5.1.18" evidence="3"/>
<dbReference type="PRINTS" id="PR01267">
    <property type="entry name" value="GSTRNSFRASEM"/>
</dbReference>